<accession>A0ABS3W6C2</accession>
<dbReference type="Pfam" id="PF13045">
    <property type="entry name" value="DUF3905"/>
    <property type="match status" value="1"/>
</dbReference>
<sequence length="130" mass="14092">MGMNENEQRPQAPAIGADDPDLDPYEIEFLPEFRAGRGPRGPFVNGSGVVIGDHMYESPQSPLSNWTEETDPAVMAGDEWVHPFKDVGFLTSENRDYFERGIPPKGGIFAHPDKDAAYGAAGDGVSGEEP</sequence>
<gene>
    <name evidence="2" type="ORF">I8J29_05925</name>
</gene>
<proteinExistence type="predicted"/>
<reference evidence="2 3" key="1">
    <citation type="submission" date="2021-03" db="EMBL/GenBank/DDBJ databases">
        <title>Paenibacillus artemisicola MWE-103 whole genome sequence.</title>
        <authorList>
            <person name="Ham Y.J."/>
        </authorList>
    </citation>
    <scope>NUCLEOTIDE SEQUENCE [LARGE SCALE GENOMIC DNA]</scope>
    <source>
        <strain evidence="2 3">MWE-103</strain>
    </source>
</reference>
<dbReference type="EMBL" id="JAGGDJ010000003">
    <property type="protein sequence ID" value="MBO7743726.1"/>
    <property type="molecule type" value="Genomic_DNA"/>
</dbReference>
<feature type="compositionally biased region" description="Gly residues" evidence="1">
    <location>
        <begin position="121"/>
        <end position="130"/>
    </location>
</feature>
<organism evidence="2 3">
    <name type="scientific">Paenibacillus artemisiicola</name>
    <dbReference type="NCBI Taxonomy" id="1172618"/>
    <lineage>
        <taxon>Bacteria</taxon>
        <taxon>Bacillati</taxon>
        <taxon>Bacillota</taxon>
        <taxon>Bacilli</taxon>
        <taxon>Bacillales</taxon>
        <taxon>Paenibacillaceae</taxon>
        <taxon>Paenibacillus</taxon>
    </lineage>
</organism>
<feature type="region of interest" description="Disordered" evidence="1">
    <location>
        <begin position="108"/>
        <end position="130"/>
    </location>
</feature>
<evidence type="ECO:0000256" key="1">
    <source>
        <dbReference type="SAM" id="MobiDB-lite"/>
    </source>
</evidence>
<evidence type="ECO:0000313" key="3">
    <source>
        <dbReference type="Proteomes" id="UP000670947"/>
    </source>
</evidence>
<name>A0ABS3W6C2_9BACL</name>
<feature type="region of interest" description="Disordered" evidence="1">
    <location>
        <begin position="1"/>
        <end position="23"/>
    </location>
</feature>
<keyword evidence="3" id="KW-1185">Reference proteome</keyword>
<dbReference type="InterPro" id="IPR024999">
    <property type="entry name" value="DUF3905"/>
</dbReference>
<comment type="caution">
    <text evidence="2">The sequence shown here is derived from an EMBL/GenBank/DDBJ whole genome shotgun (WGS) entry which is preliminary data.</text>
</comment>
<dbReference type="Proteomes" id="UP000670947">
    <property type="component" value="Unassembled WGS sequence"/>
</dbReference>
<protein>
    <submittedName>
        <fullName evidence="2">DUF3905 domain-containing protein</fullName>
    </submittedName>
</protein>
<evidence type="ECO:0000313" key="2">
    <source>
        <dbReference type="EMBL" id="MBO7743726.1"/>
    </source>
</evidence>